<keyword evidence="2" id="KW-1185">Reference proteome</keyword>
<dbReference type="EMBL" id="BLXT01001944">
    <property type="protein sequence ID" value="GFN89626.1"/>
    <property type="molecule type" value="Genomic_DNA"/>
</dbReference>
<accession>A0AAV3Z311</accession>
<protein>
    <submittedName>
        <fullName evidence="1">Uncharacterized protein</fullName>
    </submittedName>
</protein>
<comment type="caution">
    <text evidence="1">The sequence shown here is derived from an EMBL/GenBank/DDBJ whole genome shotgun (WGS) entry which is preliminary data.</text>
</comment>
<sequence length="102" mass="11649">MPRDEVMTCRDGARHNKAISYSLDLKYAYSDSSWHTHSEVIGRCFPRRLCFLRGLKKPSYPYSAGCPQKNNEKLVMSGMGFEPQTFNVVADCLVRLAIARLF</sequence>
<evidence type="ECO:0000313" key="2">
    <source>
        <dbReference type="Proteomes" id="UP000735302"/>
    </source>
</evidence>
<dbReference type="Proteomes" id="UP000735302">
    <property type="component" value="Unassembled WGS sequence"/>
</dbReference>
<name>A0AAV3Z311_9GAST</name>
<reference evidence="1 2" key="1">
    <citation type="journal article" date="2021" name="Elife">
        <title>Chloroplast acquisition without the gene transfer in kleptoplastic sea slugs, Plakobranchus ocellatus.</title>
        <authorList>
            <person name="Maeda T."/>
            <person name="Takahashi S."/>
            <person name="Yoshida T."/>
            <person name="Shimamura S."/>
            <person name="Takaki Y."/>
            <person name="Nagai Y."/>
            <person name="Toyoda A."/>
            <person name="Suzuki Y."/>
            <person name="Arimoto A."/>
            <person name="Ishii H."/>
            <person name="Satoh N."/>
            <person name="Nishiyama T."/>
            <person name="Hasebe M."/>
            <person name="Maruyama T."/>
            <person name="Minagawa J."/>
            <person name="Obokata J."/>
            <person name="Shigenobu S."/>
        </authorList>
    </citation>
    <scope>NUCLEOTIDE SEQUENCE [LARGE SCALE GENOMIC DNA]</scope>
</reference>
<evidence type="ECO:0000313" key="1">
    <source>
        <dbReference type="EMBL" id="GFN89626.1"/>
    </source>
</evidence>
<proteinExistence type="predicted"/>
<organism evidence="1 2">
    <name type="scientific">Plakobranchus ocellatus</name>
    <dbReference type="NCBI Taxonomy" id="259542"/>
    <lineage>
        <taxon>Eukaryota</taxon>
        <taxon>Metazoa</taxon>
        <taxon>Spiralia</taxon>
        <taxon>Lophotrochozoa</taxon>
        <taxon>Mollusca</taxon>
        <taxon>Gastropoda</taxon>
        <taxon>Heterobranchia</taxon>
        <taxon>Euthyneura</taxon>
        <taxon>Panpulmonata</taxon>
        <taxon>Sacoglossa</taxon>
        <taxon>Placobranchoidea</taxon>
        <taxon>Plakobranchidae</taxon>
        <taxon>Plakobranchus</taxon>
    </lineage>
</organism>
<gene>
    <name evidence="1" type="ORF">PoB_001613200</name>
</gene>
<dbReference type="AlphaFoldDB" id="A0AAV3Z311"/>